<protein>
    <submittedName>
        <fullName evidence="2">Uncharacterized protein</fullName>
    </submittedName>
</protein>
<evidence type="ECO:0000313" key="3">
    <source>
        <dbReference type="Proteomes" id="UP000482800"/>
    </source>
</evidence>
<comment type="caution">
    <text evidence="2">The sequence shown here is derived from an EMBL/GenBank/DDBJ whole genome shotgun (WGS) entry which is preliminary data.</text>
</comment>
<dbReference type="EMBL" id="BLPF01000001">
    <property type="protein sequence ID" value="GFJ79537.1"/>
    <property type="molecule type" value="Genomic_DNA"/>
</dbReference>
<reference evidence="2 3" key="2">
    <citation type="submission" date="2020-03" db="EMBL/GenBank/DDBJ databases">
        <authorList>
            <person name="Ichikawa N."/>
            <person name="Kimura A."/>
            <person name="Kitahashi Y."/>
            <person name="Uohara A."/>
        </authorList>
    </citation>
    <scope>NUCLEOTIDE SEQUENCE [LARGE SCALE GENOMIC DNA]</scope>
    <source>
        <strain evidence="2 3">NBRC 108639</strain>
    </source>
</reference>
<evidence type="ECO:0000313" key="2">
    <source>
        <dbReference type="EMBL" id="GFJ79537.1"/>
    </source>
</evidence>
<proteinExistence type="predicted"/>
<keyword evidence="3" id="KW-1185">Reference proteome</keyword>
<dbReference type="AlphaFoldDB" id="A0A6V8KCX2"/>
<name>A0A6V8KCX2_9ACTN</name>
<dbReference type="RefSeq" id="WP_173057060.1">
    <property type="nucleotide sequence ID" value="NZ_BLPF01000001.1"/>
</dbReference>
<evidence type="ECO:0000256" key="1">
    <source>
        <dbReference type="SAM" id="MobiDB-lite"/>
    </source>
</evidence>
<accession>A0A6V8KCX2</accession>
<gene>
    <name evidence="2" type="ORF">Phou_037170</name>
</gene>
<dbReference type="Proteomes" id="UP000482800">
    <property type="component" value="Unassembled WGS sequence"/>
</dbReference>
<feature type="region of interest" description="Disordered" evidence="1">
    <location>
        <begin position="86"/>
        <end position="110"/>
    </location>
</feature>
<reference evidence="2 3" key="1">
    <citation type="submission" date="2020-03" db="EMBL/GenBank/DDBJ databases">
        <title>Whole genome shotgun sequence of Phytohabitans houttuyneae NBRC 108639.</title>
        <authorList>
            <person name="Komaki H."/>
            <person name="Tamura T."/>
        </authorList>
    </citation>
    <scope>NUCLEOTIDE SEQUENCE [LARGE SCALE GENOMIC DNA]</scope>
    <source>
        <strain evidence="2 3">NBRC 108639</strain>
    </source>
</reference>
<sequence>MTATSEPRTWTLEIRPPAPFLNLNDRRERRSNAPRPWRAAGWAAAKQAKLPTGLARVRIDVVVWLPPNSDPDEENLRATTKALVDGLGRPHIQKPNPAKNFKGLRLPATG</sequence>
<organism evidence="2 3">
    <name type="scientific">Phytohabitans houttuyneae</name>
    <dbReference type="NCBI Taxonomy" id="1076126"/>
    <lineage>
        <taxon>Bacteria</taxon>
        <taxon>Bacillati</taxon>
        <taxon>Actinomycetota</taxon>
        <taxon>Actinomycetes</taxon>
        <taxon>Micromonosporales</taxon>
        <taxon>Micromonosporaceae</taxon>
    </lineage>
</organism>